<keyword evidence="2" id="KW-1185">Reference proteome</keyword>
<evidence type="ECO:0000313" key="1">
    <source>
        <dbReference type="EMBL" id="KAJ9111339.1"/>
    </source>
</evidence>
<comment type="caution">
    <text evidence="1">The sequence shown here is derived from an EMBL/GenBank/DDBJ whole genome shotgun (WGS) entry which is preliminary data.</text>
</comment>
<evidence type="ECO:0000313" key="2">
    <source>
        <dbReference type="Proteomes" id="UP001230649"/>
    </source>
</evidence>
<protein>
    <submittedName>
        <fullName evidence="1">Uncharacterized protein</fullName>
    </submittedName>
</protein>
<gene>
    <name evidence="1" type="ORF">QFC20_002630</name>
</gene>
<name>A0ACC2WHV7_9TREE</name>
<dbReference type="Proteomes" id="UP001230649">
    <property type="component" value="Unassembled WGS sequence"/>
</dbReference>
<sequence length="109" mass="11856">MSSSSTSSLLVKSAIQPLTFLSTDSQLLNTPGRRLDRKPAVHAKQRRQPPTAAQDEEAGRIRLEEDVEVDARGRPVLAIVTGDELPAPPEEQSHVPLRTWNICGGGMAF</sequence>
<proteinExistence type="predicted"/>
<accession>A0ACC2WHV7</accession>
<reference evidence="1" key="1">
    <citation type="submission" date="2023-04" db="EMBL/GenBank/DDBJ databases">
        <title>Draft Genome sequencing of Naganishia species isolated from polar environments using Oxford Nanopore Technology.</title>
        <authorList>
            <person name="Leo P."/>
            <person name="Venkateswaran K."/>
        </authorList>
    </citation>
    <scope>NUCLEOTIDE SEQUENCE</scope>
    <source>
        <strain evidence="1">MNA-CCFEE 5262</strain>
    </source>
</reference>
<organism evidence="1 2">
    <name type="scientific">Naganishia adeliensis</name>
    <dbReference type="NCBI Taxonomy" id="92952"/>
    <lineage>
        <taxon>Eukaryota</taxon>
        <taxon>Fungi</taxon>
        <taxon>Dikarya</taxon>
        <taxon>Basidiomycota</taxon>
        <taxon>Agaricomycotina</taxon>
        <taxon>Tremellomycetes</taxon>
        <taxon>Filobasidiales</taxon>
        <taxon>Filobasidiaceae</taxon>
        <taxon>Naganishia</taxon>
    </lineage>
</organism>
<dbReference type="EMBL" id="JASBWS010000019">
    <property type="protein sequence ID" value="KAJ9111339.1"/>
    <property type="molecule type" value="Genomic_DNA"/>
</dbReference>